<name>A0ABR2N206_9ASPA</name>
<accession>A0ABR2N206</accession>
<organism evidence="2 3">
    <name type="scientific">Platanthera guangdongensis</name>
    <dbReference type="NCBI Taxonomy" id="2320717"/>
    <lineage>
        <taxon>Eukaryota</taxon>
        <taxon>Viridiplantae</taxon>
        <taxon>Streptophyta</taxon>
        <taxon>Embryophyta</taxon>
        <taxon>Tracheophyta</taxon>
        <taxon>Spermatophyta</taxon>
        <taxon>Magnoliopsida</taxon>
        <taxon>Liliopsida</taxon>
        <taxon>Asparagales</taxon>
        <taxon>Orchidaceae</taxon>
        <taxon>Orchidoideae</taxon>
        <taxon>Orchideae</taxon>
        <taxon>Orchidinae</taxon>
        <taxon>Platanthera</taxon>
    </lineage>
</organism>
<keyword evidence="3" id="KW-1185">Reference proteome</keyword>
<dbReference type="EMBL" id="JBBWWR010000002">
    <property type="protein sequence ID" value="KAK8970528.1"/>
    <property type="molecule type" value="Genomic_DNA"/>
</dbReference>
<proteinExistence type="predicted"/>
<gene>
    <name evidence="2" type="ORF">KSP40_PGU005031</name>
</gene>
<reference evidence="2 3" key="1">
    <citation type="journal article" date="2022" name="Nat. Plants">
        <title>Genomes of leafy and leafless Platanthera orchids illuminate the evolution of mycoheterotrophy.</title>
        <authorList>
            <person name="Li M.H."/>
            <person name="Liu K.W."/>
            <person name="Li Z."/>
            <person name="Lu H.C."/>
            <person name="Ye Q.L."/>
            <person name="Zhang D."/>
            <person name="Wang J.Y."/>
            <person name="Li Y.F."/>
            <person name="Zhong Z.M."/>
            <person name="Liu X."/>
            <person name="Yu X."/>
            <person name="Liu D.K."/>
            <person name="Tu X.D."/>
            <person name="Liu B."/>
            <person name="Hao Y."/>
            <person name="Liao X.Y."/>
            <person name="Jiang Y.T."/>
            <person name="Sun W.H."/>
            <person name="Chen J."/>
            <person name="Chen Y.Q."/>
            <person name="Ai Y."/>
            <person name="Zhai J.W."/>
            <person name="Wu S.S."/>
            <person name="Zhou Z."/>
            <person name="Hsiao Y.Y."/>
            <person name="Wu W.L."/>
            <person name="Chen Y.Y."/>
            <person name="Lin Y.F."/>
            <person name="Hsu J.L."/>
            <person name="Li C.Y."/>
            <person name="Wang Z.W."/>
            <person name="Zhao X."/>
            <person name="Zhong W.Y."/>
            <person name="Ma X.K."/>
            <person name="Ma L."/>
            <person name="Huang J."/>
            <person name="Chen G.Z."/>
            <person name="Huang M.Z."/>
            <person name="Huang L."/>
            <person name="Peng D.H."/>
            <person name="Luo Y.B."/>
            <person name="Zou S.Q."/>
            <person name="Chen S.P."/>
            <person name="Lan S."/>
            <person name="Tsai W.C."/>
            <person name="Van de Peer Y."/>
            <person name="Liu Z.J."/>
        </authorList>
    </citation>
    <scope>NUCLEOTIDE SEQUENCE [LARGE SCALE GENOMIC DNA]</scope>
    <source>
        <strain evidence="2">Lor288</strain>
    </source>
</reference>
<comment type="caution">
    <text evidence="2">The sequence shown here is derived from an EMBL/GenBank/DDBJ whole genome shotgun (WGS) entry which is preliminary data.</text>
</comment>
<evidence type="ECO:0000313" key="3">
    <source>
        <dbReference type="Proteomes" id="UP001412067"/>
    </source>
</evidence>
<protein>
    <submittedName>
        <fullName evidence="2">Uncharacterized protein</fullName>
    </submittedName>
</protein>
<dbReference type="Proteomes" id="UP001412067">
    <property type="component" value="Unassembled WGS sequence"/>
</dbReference>
<evidence type="ECO:0000256" key="1">
    <source>
        <dbReference type="SAM" id="MobiDB-lite"/>
    </source>
</evidence>
<evidence type="ECO:0000313" key="2">
    <source>
        <dbReference type="EMBL" id="KAK8970528.1"/>
    </source>
</evidence>
<sequence length="61" mass="6775">MERKPQKIDSALPKTHIGTDRDFSGGEEETSSRRHRRSRWDTDASDQNGGDGSGVGCKRKS</sequence>
<feature type="region of interest" description="Disordered" evidence="1">
    <location>
        <begin position="1"/>
        <end position="61"/>
    </location>
</feature>